<reference evidence="2" key="1">
    <citation type="submission" date="2021-01" db="EMBL/GenBank/DDBJ databases">
        <authorList>
            <person name="Eckstrom K.M.E."/>
        </authorList>
    </citation>
    <scope>NUCLEOTIDE SEQUENCE</scope>
    <source>
        <strain evidence="2">UVCC 0001</strain>
    </source>
</reference>
<feature type="compositionally biased region" description="Low complexity" evidence="1">
    <location>
        <begin position="11"/>
        <end position="30"/>
    </location>
</feature>
<organism evidence="2 3">
    <name type="scientific">Prototheca wickerhamii</name>
    <dbReference type="NCBI Taxonomy" id="3111"/>
    <lineage>
        <taxon>Eukaryota</taxon>
        <taxon>Viridiplantae</taxon>
        <taxon>Chlorophyta</taxon>
        <taxon>core chlorophytes</taxon>
        <taxon>Trebouxiophyceae</taxon>
        <taxon>Chlorellales</taxon>
        <taxon>Chlorellaceae</taxon>
        <taxon>Prototheca</taxon>
    </lineage>
</organism>
<gene>
    <name evidence="2" type="ORF">QBZ16_005360</name>
</gene>
<evidence type="ECO:0000256" key="1">
    <source>
        <dbReference type="SAM" id="MobiDB-lite"/>
    </source>
</evidence>
<dbReference type="Proteomes" id="UP001255856">
    <property type="component" value="Unassembled WGS sequence"/>
</dbReference>
<feature type="compositionally biased region" description="Basic and acidic residues" evidence="1">
    <location>
        <begin position="187"/>
        <end position="201"/>
    </location>
</feature>
<evidence type="ECO:0000313" key="2">
    <source>
        <dbReference type="EMBL" id="KAK2076600.1"/>
    </source>
</evidence>
<proteinExistence type="predicted"/>
<feature type="region of interest" description="Disordered" evidence="1">
    <location>
        <begin position="103"/>
        <end position="136"/>
    </location>
</feature>
<feature type="region of interest" description="Disordered" evidence="1">
    <location>
        <begin position="1"/>
        <end position="49"/>
    </location>
</feature>
<dbReference type="EMBL" id="JASFZW010000009">
    <property type="protein sequence ID" value="KAK2076600.1"/>
    <property type="molecule type" value="Genomic_DNA"/>
</dbReference>
<dbReference type="AlphaFoldDB" id="A0AAD9IG49"/>
<name>A0AAD9IG49_PROWI</name>
<comment type="caution">
    <text evidence="2">The sequence shown here is derived from an EMBL/GenBank/DDBJ whole genome shotgun (WGS) entry which is preliminary data.</text>
</comment>
<feature type="region of interest" description="Disordered" evidence="1">
    <location>
        <begin position="152"/>
        <end position="247"/>
    </location>
</feature>
<evidence type="ECO:0000313" key="3">
    <source>
        <dbReference type="Proteomes" id="UP001255856"/>
    </source>
</evidence>
<keyword evidence="3" id="KW-1185">Reference proteome</keyword>
<sequence>MCPEPAPRLISSAGAGPRAADGSGDAPAGSVTRRQAATPGRSAASAQPRLITQSGVRCSLRWNCITRQPGHTSYSHHPVLTYRHLFPKAANSASDSADAAARSSSFLPSASTTAKRVGGLGTGRAPSMPGASATSGSWASRVMITRLCASSDVAAPPDRPGAPSPRAGHGGLDRPRRLGALQRVAGRRRDARAPHDRREAPARPPPALLRPRRRARPRNAGAGGSAGVHSPQAGRQLPSFVPVRPTM</sequence>
<accession>A0AAD9IG49</accession>
<protein>
    <submittedName>
        <fullName evidence="2">Uncharacterized protein</fullName>
    </submittedName>
</protein>